<evidence type="ECO:0000259" key="1">
    <source>
        <dbReference type="Pfam" id="PF14016"/>
    </source>
</evidence>
<dbReference type="InterPro" id="IPR025326">
    <property type="entry name" value="DUF4232"/>
</dbReference>
<evidence type="ECO:0000313" key="3">
    <source>
        <dbReference type="Proteomes" id="UP001597347"/>
    </source>
</evidence>
<dbReference type="Proteomes" id="UP001597347">
    <property type="component" value="Unassembled WGS sequence"/>
</dbReference>
<reference evidence="3" key="1">
    <citation type="journal article" date="2019" name="Int. J. Syst. Evol. Microbiol.">
        <title>The Global Catalogue of Microorganisms (GCM) 10K type strain sequencing project: providing services to taxonomists for standard genome sequencing and annotation.</title>
        <authorList>
            <consortium name="The Broad Institute Genomics Platform"/>
            <consortium name="The Broad Institute Genome Sequencing Center for Infectious Disease"/>
            <person name="Wu L."/>
            <person name="Ma J."/>
        </authorList>
    </citation>
    <scope>NUCLEOTIDE SEQUENCE [LARGE SCALE GENOMIC DNA]</scope>
    <source>
        <strain evidence="3">CGMCC 1.12471</strain>
    </source>
</reference>
<dbReference type="EMBL" id="JBHUEA010000020">
    <property type="protein sequence ID" value="MFD1722439.1"/>
    <property type="molecule type" value="Genomic_DNA"/>
</dbReference>
<gene>
    <name evidence="2" type="ORF">ACFSBI_12850</name>
</gene>
<proteinExistence type="predicted"/>
<feature type="domain" description="DUF4232" evidence="1">
    <location>
        <begin position="3"/>
        <end position="140"/>
    </location>
</feature>
<organism evidence="2 3">
    <name type="scientific">Amnibacterium endophyticum</name>
    <dbReference type="NCBI Taxonomy" id="2109337"/>
    <lineage>
        <taxon>Bacteria</taxon>
        <taxon>Bacillati</taxon>
        <taxon>Actinomycetota</taxon>
        <taxon>Actinomycetes</taxon>
        <taxon>Micrococcales</taxon>
        <taxon>Microbacteriaceae</taxon>
        <taxon>Amnibacterium</taxon>
    </lineage>
</organism>
<sequence length="149" mass="15500">MTVKYDPDGAGAGQRSSWVIFRNTGSSSCVLAGTPGVSLVGHGDGTQLGAPADRFGGTSSTVSIPANGYAGALLDYTYVDKNGGNFNTGTDTRPHDPSCKAAAADGYRVYPPHSFRAFFVKQATYACTTDRQWIHVGPVQPASKIAVAP</sequence>
<protein>
    <submittedName>
        <fullName evidence="2">DUF4232 domain-containing protein</fullName>
    </submittedName>
</protein>
<accession>A0ABW4LHP5</accession>
<dbReference type="Pfam" id="PF14016">
    <property type="entry name" value="DUF4232"/>
    <property type="match status" value="1"/>
</dbReference>
<dbReference type="RefSeq" id="WP_377935560.1">
    <property type="nucleotide sequence ID" value="NZ_JBHUEA010000020.1"/>
</dbReference>
<evidence type="ECO:0000313" key="2">
    <source>
        <dbReference type="EMBL" id="MFD1722439.1"/>
    </source>
</evidence>
<name>A0ABW4LHP5_9MICO</name>
<keyword evidence="3" id="KW-1185">Reference proteome</keyword>
<comment type="caution">
    <text evidence="2">The sequence shown here is derived from an EMBL/GenBank/DDBJ whole genome shotgun (WGS) entry which is preliminary data.</text>
</comment>